<name>A0A2D0KTP4_9GAMM</name>
<dbReference type="GO" id="GO:0003677">
    <property type="term" value="F:DNA binding"/>
    <property type="evidence" value="ECO:0007669"/>
    <property type="project" value="InterPro"/>
</dbReference>
<dbReference type="AlphaFoldDB" id="A0A2D0KTP4"/>
<dbReference type="EMBL" id="NJAJ01000006">
    <property type="protein sequence ID" value="PHM66793.1"/>
    <property type="molecule type" value="Genomic_DNA"/>
</dbReference>
<dbReference type="Pfam" id="PF01381">
    <property type="entry name" value="HTH_3"/>
    <property type="match status" value="1"/>
</dbReference>
<dbReference type="Gene3D" id="1.10.260.40">
    <property type="entry name" value="lambda repressor-like DNA-binding domains"/>
    <property type="match status" value="1"/>
</dbReference>
<reference evidence="2 3" key="1">
    <citation type="journal article" date="2017" name="Nat. Microbiol.">
        <title>Natural product diversity associated with the nematode symbionts Photorhabdus and Xenorhabdus.</title>
        <authorList>
            <person name="Tobias N.J."/>
            <person name="Wolff H."/>
            <person name="Djahanschiri B."/>
            <person name="Grundmann F."/>
            <person name="Kronenwerth M."/>
            <person name="Shi Y.M."/>
            <person name="Simonyi S."/>
            <person name="Grun P."/>
            <person name="Shapiro-Ilan D."/>
            <person name="Pidot S.J."/>
            <person name="Stinear T.P."/>
            <person name="Ebersberger I."/>
            <person name="Bode H.B."/>
        </authorList>
    </citation>
    <scope>NUCLEOTIDE SEQUENCE [LARGE SCALE GENOMIC DNA]</scope>
    <source>
        <strain evidence="2 3">DSM 17904</strain>
    </source>
</reference>
<sequence>MKVKGIPYSDVKTTLLQDPEVLSAYLAEKKKEEMREFLINMRKKAGLNSSQVAEKMGISQPAVSKLENNAINASLSRLERYAEACGTSLKISSEDGELRLF</sequence>
<feature type="domain" description="HTH cro/C1-type" evidence="1">
    <location>
        <begin position="38"/>
        <end position="92"/>
    </location>
</feature>
<comment type="caution">
    <text evidence="2">The sequence shown here is derived from an EMBL/GenBank/DDBJ whole genome shotgun (WGS) entry which is preliminary data.</text>
</comment>
<dbReference type="RefSeq" id="WP_099124160.1">
    <property type="nucleotide sequence ID" value="NZ_CAWNRH010000137.1"/>
</dbReference>
<organism evidence="2 3">
    <name type="scientific">Xenorhabdus stockiae</name>
    <dbReference type="NCBI Taxonomy" id="351614"/>
    <lineage>
        <taxon>Bacteria</taxon>
        <taxon>Pseudomonadati</taxon>
        <taxon>Pseudomonadota</taxon>
        <taxon>Gammaproteobacteria</taxon>
        <taxon>Enterobacterales</taxon>
        <taxon>Morganellaceae</taxon>
        <taxon>Xenorhabdus</taxon>
    </lineage>
</organism>
<dbReference type="SUPFAM" id="SSF47413">
    <property type="entry name" value="lambda repressor-like DNA-binding domains"/>
    <property type="match status" value="1"/>
</dbReference>
<protein>
    <submittedName>
        <fullName evidence="2">Transcriptional regulator</fullName>
    </submittedName>
</protein>
<dbReference type="InterPro" id="IPR001387">
    <property type="entry name" value="Cro/C1-type_HTH"/>
</dbReference>
<proteinExistence type="predicted"/>
<dbReference type="InterPro" id="IPR010982">
    <property type="entry name" value="Lambda_DNA-bd_dom_sf"/>
</dbReference>
<dbReference type="CDD" id="cd00093">
    <property type="entry name" value="HTH_XRE"/>
    <property type="match status" value="1"/>
</dbReference>
<dbReference type="Proteomes" id="UP000222366">
    <property type="component" value="Unassembled WGS sequence"/>
</dbReference>
<dbReference type="SMART" id="SM00530">
    <property type="entry name" value="HTH_XRE"/>
    <property type="match status" value="1"/>
</dbReference>
<keyword evidence="3" id="KW-1185">Reference proteome</keyword>
<dbReference type="PROSITE" id="PS50943">
    <property type="entry name" value="HTH_CROC1"/>
    <property type="match status" value="1"/>
</dbReference>
<evidence type="ECO:0000313" key="3">
    <source>
        <dbReference type="Proteomes" id="UP000222366"/>
    </source>
</evidence>
<evidence type="ECO:0000259" key="1">
    <source>
        <dbReference type="PROSITE" id="PS50943"/>
    </source>
</evidence>
<evidence type="ECO:0000313" key="2">
    <source>
        <dbReference type="EMBL" id="PHM66793.1"/>
    </source>
</evidence>
<accession>A0A2D0KTP4</accession>
<gene>
    <name evidence="2" type="ORF">Xsto_00810</name>
</gene>